<dbReference type="EMBL" id="CCXW01000004">
    <property type="protein sequence ID" value="CEG25005.1"/>
    <property type="molecule type" value="Genomic_DNA"/>
</dbReference>
<dbReference type="Proteomes" id="UP000182110">
    <property type="component" value="Unassembled WGS sequence"/>
</dbReference>
<evidence type="ECO:0000313" key="3">
    <source>
        <dbReference type="Proteomes" id="UP000182110"/>
    </source>
</evidence>
<keyword evidence="3" id="KW-1185">Reference proteome</keyword>
<accession>A0AAN2TQ77</accession>
<proteinExistence type="predicted"/>
<reference evidence="2 3" key="1">
    <citation type="journal article" date="2014" name="Genome Announc.">
        <title>Genome Sequence of Bacillus simplex Strain P558, Isolated from a Human Fecal Sample.</title>
        <authorList>
            <person name="Croce O."/>
            <person name="Hugon P."/>
            <person name="Lagier J.C."/>
            <person name="Bibi F."/>
            <person name="Robert C."/>
            <person name="Azhar E.I."/>
            <person name="Raoult D."/>
            <person name="Fournier P.E."/>
        </authorList>
    </citation>
    <scope>NUCLEOTIDE SEQUENCE [LARGE SCALE GENOMIC DNA]</scope>
    <source>
        <strain evidence="2 3">P558</strain>
    </source>
</reference>
<evidence type="ECO:0000256" key="1">
    <source>
        <dbReference type="SAM" id="Phobius"/>
    </source>
</evidence>
<comment type="caution">
    <text evidence="2">The sequence shown here is derived from an EMBL/GenBank/DDBJ whole genome shotgun (WGS) entry which is preliminary data.</text>
</comment>
<sequence length="172" mass="19459">MYDWIELERVENRGYQMKGFFRLFIGMFLISILTGCIGEDYDVGVPTAHLYSEDLATSVQLAEGNVSWSSSSGDVDQKIDDIQEFGLSQEKMKVTANEKISLDFQENVRNGGDIWTDPKITVALLKDEQRIELELHENREFQIPNNKGGDVLEVVFTSSRGTAQYVGNILIQ</sequence>
<keyword evidence="1" id="KW-0812">Transmembrane</keyword>
<name>A0AAN2TQ77_9BACI</name>
<evidence type="ECO:0000313" key="2">
    <source>
        <dbReference type="EMBL" id="CEG25005.1"/>
    </source>
</evidence>
<dbReference type="AlphaFoldDB" id="A0AAN2TQ77"/>
<gene>
    <name evidence="2" type="ORF">BN1180_05850</name>
</gene>
<protein>
    <submittedName>
        <fullName evidence="2">Uncharacterized protein</fullName>
    </submittedName>
</protein>
<organism evidence="2 3">
    <name type="scientific">Peribacillus simplex</name>
    <dbReference type="NCBI Taxonomy" id="1478"/>
    <lineage>
        <taxon>Bacteria</taxon>
        <taxon>Bacillati</taxon>
        <taxon>Bacillota</taxon>
        <taxon>Bacilli</taxon>
        <taxon>Bacillales</taxon>
        <taxon>Bacillaceae</taxon>
        <taxon>Peribacillus</taxon>
    </lineage>
</organism>
<keyword evidence="1" id="KW-1133">Transmembrane helix</keyword>
<dbReference type="RefSeq" id="WP_237766670.1">
    <property type="nucleotide sequence ID" value="NZ_CCXW01000004.1"/>
</dbReference>
<keyword evidence="1" id="KW-0472">Membrane</keyword>
<feature type="transmembrane region" description="Helical" evidence="1">
    <location>
        <begin position="20"/>
        <end position="38"/>
    </location>
</feature>